<evidence type="ECO:0000313" key="1">
    <source>
        <dbReference type="EMBL" id="KAJ7707259.1"/>
    </source>
</evidence>
<dbReference type="EMBL" id="JARKIB010000444">
    <property type="protein sequence ID" value="KAJ7707259.1"/>
    <property type="molecule type" value="Genomic_DNA"/>
</dbReference>
<evidence type="ECO:0000313" key="2">
    <source>
        <dbReference type="Proteomes" id="UP001215598"/>
    </source>
</evidence>
<dbReference type="Proteomes" id="UP001215598">
    <property type="component" value="Unassembled WGS sequence"/>
</dbReference>
<organism evidence="1 2">
    <name type="scientific">Mycena metata</name>
    <dbReference type="NCBI Taxonomy" id="1033252"/>
    <lineage>
        <taxon>Eukaryota</taxon>
        <taxon>Fungi</taxon>
        <taxon>Dikarya</taxon>
        <taxon>Basidiomycota</taxon>
        <taxon>Agaricomycotina</taxon>
        <taxon>Agaricomycetes</taxon>
        <taxon>Agaricomycetidae</taxon>
        <taxon>Agaricales</taxon>
        <taxon>Marasmiineae</taxon>
        <taxon>Mycenaceae</taxon>
        <taxon>Mycena</taxon>
    </lineage>
</organism>
<protein>
    <submittedName>
        <fullName evidence="1">Uncharacterized protein</fullName>
    </submittedName>
</protein>
<accession>A0AAD7GX59</accession>
<name>A0AAD7GX59_9AGAR</name>
<gene>
    <name evidence="1" type="ORF">B0H16DRAFT_1633670</name>
</gene>
<keyword evidence="2" id="KW-1185">Reference proteome</keyword>
<sequence length="285" mass="32048">MTADMFVQRLMNPKPVRTPEDEDQVILEMACGFAAPEDPSDWDTILLEAGIHSEQKMTIQTITAIAAAKVPGQPIPLVAAESNILSFVKTTCANTYAAERVLICETMYTQCGWNKLPVATKAVHNRALFIAQNPVLFDKCKTDDEKQKELDAKHTCAHAKFLKNDRDQLTRWRNQVSNLGQVVRSPLFALLCFNFFLQFGLAAVLHPAISIGSLRQRGTLLRVSGRLHVALMKRPELRQEIQARAAANLSVLCGFVQGIVVAEDKESVRKYFAEFPTRHHMYNYY</sequence>
<proteinExistence type="predicted"/>
<comment type="caution">
    <text evidence="1">The sequence shown here is derived from an EMBL/GenBank/DDBJ whole genome shotgun (WGS) entry which is preliminary data.</text>
</comment>
<reference evidence="1" key="1">
    <citation type="submission" date="2023-03" db="EMBL/GenBank/DDBJ databases">
        <title>Massive genome expansion in bonnet fungi (Mycena s.s.) driven by repeated elements and novel gene families across ecological guilds.</title>
        <authorList>
            <consortium name="Lawrence Berkeley National Laboratory"/>
            <person name="Harder C.B."/>
            <person name="Miyauchi S."/>
            <person name="Viragh M."/>
            <person name="Kuo A."/>
            <person name="Thoen E."/>
            <person name="Andreopoulos B."/>
            <person name="Lu D."/>
            <person name="Skrede I."/>
            <person name="Drula E."/>
            <person name="Henrissat B."/>
            <person name="Morin E."/>
            <person name="Kohler A."/>
            <person name="Barry K."/>
            <person name="LaButti K."/>
            <person name="Morin E."/>
            <person name="Salamov A."/>
            <person name="Lipzen A."/>
            <person name="Mereny Z."/>
            <person name="Hegedus B."/>
            <person name="Baldrian P."/>
            <person name="Stursova M."/>
            <person name="Weitz H."/>
            <person name="Taylor A."/>
            <person name="Grigoriev I.V."/>
            <person name="Nagy L.G."/>
            <person name="Martin F."/>
            <person name="Kauserud H."/>
        </authorList>
    </citation>
    <scope>NUCLEOTIDE SEQUENCE</scope>
    <source>
        <strain evidence="1">CBHHK182m</strain>
    </source>
</reference>
<dbReference type="AlphaFoldDB" id="A0AAD7GX59"/>